<dbReference type="NCBIfam" id="NF033520">
    <property type="entry name" value="transpos_IS982"/>
    <property type="match status" value="1"/>
</dbReference>
<dbReference type="RefSeq" id="WP_093979524.1">
    <property type="nucleotide sequence ID" value="NZ_CP022515.1"/>
</dbReference>
<dbReference type="InterPro" id="IPR025668">
    <property type="entry name" value="Tnp_DDE_dom"/>
</dbReference>
<dbReference type="KEGG" id="aalg:AREALGSMS7_03785"/>
<feature type="domain" description="Transposase DDE" evidence="1">
    <location>
        <begin position="109"/>
        <end position="263"/>
    </location>
</feature>
<evidence type="ECO:0000259" key="1">
    <source>
        <dbReference type="Pfam" id="PF13612"/>
    </source>
</evidence>
<dbReference type="AlphaFoldDB" id="A0A221V0Q7"/>
<organism evidence="2 3">
    <name type="scientific">Arenibacter algicola</name>
    <dbReference type="NCBI Taxonomy" id="616991"/>
    <lineage>
        <taxon>Bacteria</taxon>
        <taxon>Pseudomonadati</taxon>
        <taxon>Bacteroidota</taxon>
        <taxon>Flavobacteriia</taxon>
        <taxon>Flavobacteriales</taxon>
        <taxon>Flavobacteriaceae</taxon>
        <taxon>Arenibacter</taxon>
    </lineage>
</organism>
<proteinExistence type="predicted"/>
<accession>A0A221V0Q7</accession>
<gene>
    <name evidence="2" type="ORF">AREALGSMS7_03785</name>
</gene>
<reference evidence="2 3" key="1">
    <citation type="submission" date="2017-07" db="EMBL/GenBank/DDBJ databases">
        <title>Genome Sequence of Arenibacter algicola Strain SMS7 Isolated from a culture of the Diatom Skeletonema marinoi.</title>
        <authorList>
            <person name="Topel M."/>
            <person name="Pinder M.I.M."/>
            <person name="Johansson O.N."/>
            <person name="Kourtchenko O."/>
            <person name="Godhe A."/>
            <person name="Clarke A.K."/>
        </authorList>
    </citation>
    <scope>NUCLEOTIDE SEQUENCE [LARGE SCALE GENOMIC DNA]</scope>
    <source>
        <strain evidence="2 3">SMS7</strain>
    </source>
</reference>
<name>A0A221V0Q7_9FLAO</name>
<dbReference type="EMBL" id="CP022515">
    <property type="protein sequence ID" value="ASO07195.1"/>
    <property type="molecule type" value="Genomic_DNA"/>
</dbReference>
<dbReference type="Proteomes" id="UP000204551">
    <property type="component" value="Chromosome"/>
</dbReference>
<evidence type="ECO:0000313" key="3">
    <source>
        <dbReference type="Proteomes" id="UP000204551"/>
    </source>
</evidence>
<evidence type="ECO:0000313" key="2">
    <source>
        <dbReference type="EMBL" id="ASO07195.1"/>
    </source>
</evidence>
<protein>
    <submittedName>
        <fullName evidence="2">Transposase DDE domain protein</fullName>
    </submittedName>
</protein>
<sequence>MISKDKITEIFCSIDEFCKVFEPAFQKKLISDGKKQRNRAFKMSQSEILTITVLFHMSGYRTFKHFYLHFVKEHLRSEFPVTVSYNRFTELMQSNMLPLVLYMKTCCLGKCTGISFVDSTPLRVCKNKRINANKVFKGIANVGRSTMGWFYGFKLHIVINDKGELLDFVITQANEDDRAPLKEGKVLKNIFGSLYADKGYISKDLLEMLFDQGLHLVTGIRNNMKNMLMDMRDKILLRKRSVIETINDQLKNICQAEHSRHRSFGNFLTNLVASLIAYSFQEKKPGIKFETENTSQLTLFY</sequence>
<dbReference type="Pfam" id="PF13612">
    <property type="entry name" value="DDE_Tnp_1_3"/>
    <property type="match status" value="1"/>
</dbReference>